<dbReference type="PANTHER" id="PTHR10782">
    <property type="entry name" value="ZINC FINGER MIZ DOMAIN-CONTAINING PROTEIN"/>
    <property type="match status" value="1"/>
</dbReference>
<evidence type="ECO:0000313" key="3">
    <source>
        <dbReference type="EMBL" id="OIW23491.1"/>
    </source>
</evidence>
<dbReference type="EMBL" id="KV875106">
    <property type="protein sequence ID" value="OIW23491.1"/>
    <property type="molecule type" value="Genomic_DNA"/>
</dbReference>
<dbReference type="InterPro" id="IPR057847">
    <property type="entry name" value="ZMIZ1/ZMIZ2_GBD-like"/>
</dbReference>
<dbReference type="AlphaFoldDB" id="A0A1J7I814"/>
<reference evidence="3 4" key="1">
    <citation type="submission" date="2016-10" db="EMBL/GenBank/DDBJ databases">
        <title>Draft genome sequence of Coniochaeta ligniaria NRRL30616, a lignocellulolytic fungus for bioabatement of inhibitors in plant biomass hydrolysates.</title>
        <authorList>
            <consortium name="DOE Joint Genome Institute"/>
            <person name="Jimenez D.J."/>
            <person name="Hector R.E."/>
            <person name="Riley R."/>
            <person name="Sun H."/>
            <person name="Grigoriev I.V."/>
            <person name="Van Elsas J.D."/>
            <person name="Nichols N.N."/>
        </authorList>
    </citation>
    <scope>NUCLEOTIDE SEQUENCE [LARGE SCALE GENOMIC DNA]</scope>
    <source>
        <strain evidence="3 4">NRRL 30616</strain>
    </source>
</reference>
<dbReference type="Gene3D" id="3.30.40.10">
    <property type="entry name" value="Zinc/RING finger domain, C3HC4 (zinc finger)"/>
    <property type="match status" value="1"/>
</dbReference>
<feature type="region of interest" description="Disordered" evidence="1">
    <location>
        <begin position="214"/>
        <end position="270"/>
    </location>
</feature>
<dbReference type="GO" id="GO:0061665">
    <property type="term" value="F:SUMO ligase activity"/>
    <property type="evidence" value="ECO:0007669"/>
    <property type="project" value="TreeGrafter"/>
</dbReference>
<sequence>EQPRLQLLGNACRAGDNFFVALHQLSCMWTRNRAEVYAILEQDQKVTDAGFHVVELVLKKNGLIHPRHLNWMADFPARLPRLIDAFRKRNQYSKYTDAVNDVASFLHRASDSYSSLTQTFMARGYPYLVDELLGQLDCRSVTLQYVLFTASRRRLGVPDGPLGQSLDQAFFQDQKNHQDQSATFLPMAPIPDSTVLESRNSKLIHHYKHIVAEASRARGEHRRRSSHLSVSSPSLQQSIPPRSRPFTSTPTHLSPNPSPVSQFPNSAPGQAFAIFPAQPAPHPVRQNMVLQSTQQQQQQQPQQTIQNLFFFDQQQRHMNTNLANQQQQQQPNQQHLEQIIATHHAVTNQSLHQQMAHQQQFVRLQMQQQQQAQLAASHQMMEYQTMQPVSVAVRNGVALSQPQASFPSPQASVRPAIPTPGVSPVAPQFPSGAYGQGPFVQQPMLPIEQQLQQRQAMAQTFGRLVPPPGHTIQLCDWPCDPIDKKAIMMSLHQADVRSPKRKVRPSGTGEPDERYYQAVKSLPVPPSRVAPMKRLYKYQFDVAEEQIALKSQTIRQGPGIPLAEHFDGSLRWRVRTCKIPPNRKSLSGVHEWVGMETSWPEHITISLNGEHIPIRRRTHNGRDQPSELTSFIRPGTNEVLIALAEPKKRTADQYAVAVEIVETRAHSAILDYVWQHGVIKGDETLKKIKSRMAATHDDDSVSIVVKDLSIDLADPFSRVMFKIPARGAHCTHMECFDLEIWLETRPSKTLKCPHSSFVPCTCNDQPEPSVADKWKCPICNQDARPYSLRIDAFLLSVRKQLEKENKLKAKSILVAADGTWQAVVEDDDDDDSDDDDEPRAKSAGATKSGPSATPIPKKPVEV</sequence>
<dbReference type="PANTHER" id="PTHR10782:SF4">
    <property type="entry name" value="TONALLI, ISOFORM E"/>
    <property type="match status" value="1"/>
</dbReference>
<protein>
    <recommendedName>
        <fullName evidence="2">ZMIZ1/ZMIZ2 GBD-like domain-containing protein</fullName>
    </recommendedName>
</protein>
<evidence type="ECO:0000256" key="1">
    <source>
        <dbReference type="SAM" id="MobiDB-lite"/>
    </source>
</evidence>
<gene>
    <name evidence="3" type="ORF">CONLIGDRAFT_560216</name>
</gene>
<dbReference type="InParanoid" id="A0A1J7I814"/>
<dbReference type="Pfam" id="PF25527">
    <property type="entry name" value="GBD-like_ZMIZ1_ZMIZ2"/>
    <property type="match status" value="1"/>
</dbReference>
<dbReference type="GO" id="GO:0000785">
    <property type="term" value="C:chromatin"/>
    <property type="evidence" value="ECO:0007669"/>
    <property type="project" value="TreeGrafter"/>
</dbReference>
<accession>A0A1J7I814</accession>
<organism evidence="3 4">
    <name type="scientific">Coniochaeta ligniaria NRRL 30616</name>
    <dbReference type="NCBI Taxonomy" id="1408157"/>
    <lineage>
        <taxon>Eukaryota</taxon>
        <taxon>Fungi</taxon>
        <taxon>Dikarya</taxon>
        <taxon>Ascomycota</taxon>
        <taxon>Pezizomycotina</taxon>
        <taxon>Sordariomycetes</taxon>
        <taxon>Sordariomycetidae</taxon>
        <taxon>Coniochaetales</taxon>
        <taxon>Coniochaetaceae</taxon>
        <taxon>Coniochaeta</taxon>
    </lineage>
</organism>
<dbReference type="OrthoDB" id="27975at2759"/>
<dbReference type="InterPro" id="IPR013083">
    <property type="entry name" value="Znf_RING/FYVE/PHD"/>
</dbReference>
<feature type="domain" description="ZMIZ1/ZMIZ2 GBD-like" evidence="2">
    <location>
        <begin position="590"/>
        <end position="644"/>
    </location>
</feature>
<proteinExistence type="predicted"/>
<feature type="region of interest" description="Disordered" evidence="1">
    <location>
        <begin position="822"/>
        <end position="862"/>
    </location>
</feature>
<feature type="compositionally biased region" description="Acidic residues" evidence="1">
    <location>
        <begin position="824"/>
        <end position="837"/>
    </location>
</feature>
<feature type="compositionally biased region" description="Low complexity" evidence="1">
    <location>
        <begin position="227"/>
        <end position="251"/>
    </location>
</feature>
<dbReference type="Proteomes" id="UP000182658">
    <property type="component" value="Unassembled WGS sequence"/>
</dbReference>
<name>A0A1J7I814_9PEZI</name>
<dbReference type="STRING" id="1408157.A0A1J7I814"/>
<dbReference type="GO" id="GO:0016925">
    <property type="term" value="P:protein sumoylation"/>
    <property type="evidence" value="ECO:0007669"/>
    <property type="project" value="TreeGrafter"/>
</dbReference>
<feature type="non-terminal residue" evidence="3">
    <location>
        <position position="1"/>
    </location>
</feature>
<evidence type="ECO:0000313" key="4">
    <source>
        <dbReference type="Proteomes" id="UP000182658"/>
    </source>
</evidence>
<feature type="compositionally biased region" description="Polar residues" evidence="1">
    <location>
        <begin position="252"/>
        <end position="265"/>
    </location>
</feature>
<evidence type="ECO:0000259" key="2">
    <source>
        <dbReference type="Pfam" id="PF25527"/>
    </source>
</evidence>
<feature type="non-terminal residue" evidence="3">
    <location>
        <position position="862"/>
    </location>
</feature>
<keyword evidence="4" id="KW-1185">Reference proteome</keyword>